<dbReference type="PROSITE" id="PS50893">
    <property type="entry name" value="ABC_TRANSPORTER_2"/>
    <property type="match status" value="1"/>
</dbReference>
<dbReference type="OrthoDB" id="9807242at2"/>
<accession>A0A1M7Z8C3</accession>
<organism evidence="6 7">
    <name type="scientific">Pseudoxanthobacter soli DSM 19599</name>
    <dbReference type="NCBI Taxonomy" id="1123029"/>
    <lineage>
        <taxon>Bacteria</taxon>
        <taxon>Pseudomonadati</taxon>
        <taxon>Pseudomonadota</taxon>
        <taxon>Alphaproteobacteria</taxon>
        <taxon>Hyphomicrobiales</taxon>
        <taxon>Segnochrobactraceae</taxon>
        <taxon>Pseudoxanthobacter</taxon>
    </lineage>
</organism>
<reference evidence="6 7" key="1">
    <citation type="submission" date="2016-12" db="EMBL/GenBank/DDBJ databases">
        <authorList>
            <person name="Song W.-J."/>
            <person name="Kurnit D.M."/>
        </authorList>
    </citation>
    <scope>NUCLEOTIDE SEQUENCE [LARGE SCALE GENOMIC DNA]</scope>
    <source>
        <strain evidence="6 7">DSM 19599</strain>
    </source>
</reference>
<dbReference type="RefSeq" id="WP_073625697.1">
    <property type="nucleotide sequence ID" value="NZ_FRXO01000001.1"/>
</dbReference>
<evidence type="ECO:0000256" key="2">
    <source>
        <dbReference type="ARBA" id="ARBA00022448"/>
    </source>
</evidence>
<evidence type="ECO:0000313" key="6">
    <source>
        <dbReference type="EMBL" id="SHO61161.1"/>
    </source>
</evidence>
<evidence type="ECO:0000259" key="5">
    <source>
        <dbReference type="PROSITE" id="PS50893"/>
    </source>
</evidence>
<dbReference type="SUPFAM" id="SSF52540">
    <property type="entry name" value="P-loop containing nucleoside triphosphate hydrolases"/>
    <property type="match status" value="1"/>
</dbReference>
<dbReference type="PANTHER" id="PTHR42788">
    <property type="entry name" value="TAURINE IMPORT ATP-BINDING PROTEIN-RELATED"/>
    <property type="match status" value="1"/>
</dbReference>
<dbReference type="AlphaFoldDB" id="A0A1M7Z8C3"/>
<keyword evidence="7" id="KW-1185">Reference proteome</keyword>
<dbReference type="SMART" id="SM00382">
    <property type="entry name" value="AAA"/>
    <property type="match status" value="1"/>
</dbReference>
<protein>
    <submittedName>
        <fullName evidence="6">NitT/TauT family transport system ATP-binding protein</fullName>
    </submittedName>
</protein>
<keyword evidence="4 6" id="KW-0067">ATP-binding</keyword>
<dbReference type="GO" id="GO:0005524">
    <property type="term" value="F:ATP binding"/>
    <property type="evidence" value="ECO:0007669"/>
    <property type="project" value="UniProtKB-KW"/>
</dbReference>
<dbReference type="STRING" id="1123029.SAMN02745172_00639"/>
<proteinExistence type="inferred from homology"/>
<evidence type="ECO:0000313" key="7">
    <source>
        <dbReference type="Proteomes" id="UP000186406"/>
    </source>
</evidence>
<dbReference type="EMBL" id="FRXO01000001">
    <property type="protein sequence ID" value="SHO61161.1"/>
    <property type="molecule type" value="Genomic_DNA"/>
</dbReference>
<keyword evidence="3" id="KW-0547">Nucleotide-binding</keyword>
<dbReference type="GO" id="GO:0016887">
    <property type="term" value="F:ATP hydrolysis activity"/>
    <property type="evidence" value="ECO:0007669"/>
    <property type="project" value="InterPro"/>
</dbReference>
<dbReference type="Gene3D" id="3.40.50.300">
    <property type="entry name" value="P-loop containing nucleotide triphosphate hydrolases"/>
    <property type="match status" value="1"/>
</dbReference>
<dbReference type="InterPro" id="IPR027417">
    <property type="entry name" value="P-loop_NTPase"/>
</dbReference>
<dbReference type="InterPro" id="IPR003593">
    <property type="entry name" value="AAA+_ATPase"/>
</dbReference>
<dbReference type="Pfam" id="PF00005">
    <property type="entry name" value="ABC_tran"/>
    <property type="match status" value="1"/>
</dbReference>
<dbReference type="PANTHER" id="PTHR42788:SF13">
    <property type="entry name" value="ALIPHATIC SULFONATES IMPORT ATP-BINDING PROTEIN SSUB"/>
    <property type="match status" value="1"/>
</dbReference>
<evidence type="ECO:0000256" key="3">
    <source>
        <dbReference type="ARBA" id="ARBA00022741"/>
    </source>
</evidence>
<dbReference type="CDD" id="cd03293">
    <property type="entry name" value="ABC_NrtD_SsuB_transporters"/>
    <property type="match status" value="1"/>
</dbReference>
<keyword evidence="2" id="KW-0813">Transport</keyword>
<evidence type="ECO:0000256" key="1">
    <source>
        <dbReference type="ARBA" id="ARBA00005417"/>
    </source>
</evidence>
<dbReference type="InterPro" id="IPR003439">
    <property type="entry name" value="ABC_transporter-like_ATP-bd"/>
</dbReference>
<comment type="similarity">
    <text evidence="1">Belongs to the ABC transporter superfamily.</text>
</comment>
<gene>
    <name evidence="6" type="ORF">SAMN02745172_00639</name>
</gene>
<name>A0A1M7Z8C3_9HYPH</name>
<evidence type="ECO:0000256" key="4">
    <source>
        <dbReference type="ARBA" id="ARBA00022840"/>
    </source>
</evidence>
<dbReference type="Proteomes" id="UP000186406">
    <property type="component" value="Unassembled WGS sequence"/>
</dbReference>
<dbReference type="InterPro" id="IPR050166">
    <property type="entry name" value="ABC_transporter_ATP-bind"/>
</dbReference>
<feature type="domain" description="ABC transporter" evidence="5">
    <location>
        <begin position="5"/>
        <end position="236"/>
    </location>
</feature>
<dbReference type="InterPro" id="IPR017871">
    <property type="entry name" value="ABC_transporter-like_CS"/>
</dbReference>
<sequence length="255" mass="27845">MGATIEIRSLTKTFGAGDKAVHAFGPVDLTVEAGSFVSLLGPSGCGKSTLMLMIAGLLEPTAGEVCFDGERVNRPRTDIGIMFQDNTLVPWRTVAGNVALQLEMRGLDPKAHAGRIAELLRSVKLEGFAGRHPYELSGGMQQRAAFCQALVHEPETLLFDEPLGKLDAMTRESIRGDLQSLWMKSRPTVVFVTHSIEEAVQLSSVVCVVTPRPGRIERVIEIDLPWPRDMDVKASPAFTGYVHDIQGIFRDYGVL</sequence>
<dbReference type="PROSITE" id="PS00211">
    <property type="entry name" value="ABC_TRANSPORTER_1"/>
    <property type="match status" value="1"/>
</dbReference>